<evidence type="ECO:0000259" key="10">
    <source>
        <dbReference type="PROSITE" id="PS50192"/>
    </source>
</evidence>
<evidence type="ECO:0000256" key="9">
    <source>
        <dbReference type="SAM" id="Phobius"/>
    </source>
</evidence>
<gene>
    <name evidence="12" type="ORF">A4X03_0g8368</name>
    <name evidence="11" type="ORF">JKIAZH3_G4598</name>
</gene>
<accession>A0A177V6B6</accession>
<reference evidence="12" key="2">
    <citation type="journal article" date="2019" name="IMA Fungus">
        <title>Genome sequencing and comparison of five Tilletia species to identify candidate genes for the detection of regulated species infecting wheat.</title>
        <authorList>
            <person name="Nguyen H.D.T."/>
            <person name="Sultana T."/>
            <person name="Kesanakurti P."/>
            <person name="Hambleton S."/>
        </authorList>
    </citation>
    <scope>NUCLEOTIDE SEQUENCE</scope>
    <source>
        <strain evidence="12">DAOMC 238032</strain>
    </source>
</reference>
<dbReference type="EMBL" id="CAJHJG010001853">
    <property type="protein sequence ID" value="CAD6915351.1"/>
    <property type="molecule type" value="Genomic_DNA"/>
</dbReference>
<reference evidence="12" key="1">
    <citation type="submission" date="2016-04" db="EMBL/GenBank/DDBJ databases">
        <authorList>
            <person name="Nguyen H.D."/>
            <person name="Kesanakurti P."/>
            <person name="Cullis J."/>
            <person name="Levesque C.A."/>
            <person name="Hambleton S."/>
        </authorList>
    </citation>
    <scope>NUCLEOTIDE SEQUENCE</scope>
    <source>
        <strain evidence="12">DAOMC 238032</strain>
    </source>
</reference>
<keyword evidence="14" id="KW-1185">Reference proteome</keyword>
<comment type="subcellular location">
    <subcellularLocation>
        <location evidence="8">Endomembrane system</location>
        <topology evidence="8">Single-pass type IV membrane protein</topology>
    </subcellularLocation>
    <subcellularLocation>
        <location evidence="1">Golgi apparatus membrane</location>
    </subcellularLocation>
</comment>
<evidence type="ECO:0000256" key="5">
    <source>
        <dbReference type="ARBA" id="ARBA00022989"/>
    </source>
</evidence>
<dbReference type="GO" id="GO:0000139">
    <property type="term" value="C:Golgi membrane"/>
    <property type="evidence" value="ECO:0007669"/>
    <property type="project" value="UniProtKB-SubCell"/>
</dbReference>
<dbReference type="Proteomes" id="UP000077671">
    <property type="component" value="Unassembled WGS sequence"/>
</dbReference>
<keyword evidence="4" id="KW-0653">Protein transport</keyword>
<evidence type="ECO:0000313" key="13">
    <source>
        <dbReference type="Proteomes" id="UP000077671"/>
    </source>
</evidence>
<dbReference type="AlphaFoldDB" id="A0A177V6B6"/>
<comment type="caution">
    <text evidence="12">The sequence shown here is derived from an EMBL/GenBank/DDBJ whole genome shotgun (WGS) entry which is preliminary data.</text>
</comment>
<evidence type="ECO:0000256" key="4">
    <source>
        <dbReference type="ARBA" id="ARBA00022927"/>
    </source>
</evidence>
<organism evidence="12 13">
    <name type="scientific">Tilletia caries</name>
    <name type="common">wheat bunt fungus</name>
    <dbReference type="NCBI Taxonomy" id="13290"/>
    <lineage>
        <taxon>Eukaryota</taxon>
        <taxon>Fungi</taxon>
        <taxon>Dikarya</taxon>
        <taxon>Basidiomycota</taxon>
        <taxon>Ustilaginomycotina</taxon>
        <taxon>Exobasidiomycetes</taxon>
        <taxon>Tilletiales</taxon>
        <taxon>Tilletiaceae</taxon>
        <taxon>Tilletia</taxon>
    </lineage>
</organism>
<feature type="transmembrane region" description="Helical" evidence="9">
    <location>
        <begin position="79"/>
        <end position="97"/>
    </location>
</feature>
<evidence type="ECO:0000256" key="6">
    <source>
        <dbReference type="ARBA" id="ARBA00023034"/>
    </source>
</evidence>
<evidence type="ECO:0000256" key="3">
    <source>
        <dbReference type="ARBA" id="ARBA00022692"/>
    </source>
</evidence>
<evidence type="ECO:0000313" key="11">
    <source>
        <dbReference type="EMBL" id="CAD6915351.1"/>
    </source>
</evidence>
<reference evidence="11" key="3">
    <citation type="submission" date="2020-10" db="EMBL/GenBank/DDBJ databases">
        <authorList>
            <person name="Sedaghatjoo S."/>
        </authorList>
    </citation>
    <scope>NUCLEOTIDE SEQUENCE</scope>
    <source>
        <strain evidence="11">AZH3</strain>
    </source>
</reference>
<dbReference type="EMBL" id="LWDD02002477">
    <property type="protein sequence ID" value="KAE8240779.1"/>
    <property type="molecule type" value="Genomic_DNA"/>
</dbReference>
<dbReference type="PROSITE" id="PS50192">
    <property type="entry name" value="T_SNARE"/>
    <property type="match status" value="1"/>
</dbReference>
<dbReference type="Proteomes" id="UP000836402">
    <property type="component" value="Unassembled WGS sequence"/>
</dbReference>
<evidence type="ECO:0000256" key="2">
    <source>
        <dbReference type="ARBA" id="ARBA00022448"/>
    </source>
</evidence>
<protein>
    <recommendedName>
        <fullName evidence="10">t-SNARE coiled-coil homology domain-containing protein</fullName>
    </recommendedName>
</protein>
<dbReference type="InterPro" id="IPR000727">
    <property type="entry name" value="T_SNARE_dom"/>
</dbReference>
<evidence type="ECO:0000256" key="7">
    <source>
        <dbReference type="ARBA" id="ARBA00023136"/>
    </source>
</evidence>
<sequence length="98" mass="10920">MSTSAAHTYEQQNDAALDSLFNKAKALRGITIDIHADSERQRGTLSNANDTFDQFGSRLSSTSSHFQRTITNAARGHRLTLYLVGAVVGVFLIWHFFF</sequence>
<dbReference type="GO" id="GO:0015031">
    <property type="term" value="P:protein transport"/>
    <property type="evidence" value="ECO:0007669"/>
    <property type="project" value="UniProtKB-KW"/>
</dbReference>
<keyword evidence="5 9" id="KW-1133">Transmembrane helix</keyword>
<evidence type="ECO:0000256" key="8">
    <source>
        <dbReference type="ARBA" id="ARBA00046280"/>
    </source>
</evidence>
<keyword evidence="6" id="KW-0333">Golgi apparatus</keyword>
<dbReference type="PANTHER" id="PTHR12791">
    <property type="entry name" value="GOLGI SNARE BET1-RELATED"/>
    <property type="match status" value="1"/>
</dbReference>
<proteinExistence type="predicted"/>
<dbReference type="CDD" id="cd15853">
    <property type="entry name" value="SNARE_Bet1"/>
    <property type="match status" value="1"/>
</dbReference>
<keyword evidence="3 9" id="KW-0812">Transmembrane</keyword>
<evidence type="ECO:0000313" key="14">
    <source>
        <dbReference type="Proteomes" id="UP000836402"/>
    </source>
</evidence>
<dbReference type="InterPro" id="IPR039899">
    <property type="entry name" value="BET1_SNARE"/>
</dbReference>
<name>A0A177V6B6_9BASI</name>
<evidence type="ECO:0000313" key="12">
    <source>
        <dbReference type="EMBL" id="KAE8240779.1"/>
    </source>
</evidence>
<evidence type="ECO:0000256" key="1">
    <source>
        <dbReference type="ARBA" id="ARBA00004394"/>
    </source>
</evidence>
<dbReference type="SUPFAM" id="SSF58038">
    <property type="entry name" value="SNARE fusion complex"/>
    <property type="match status" value="1"/>
</dbReference>
<feature type="domain" description="T-SNARE coiled-coil homology" evidence="10">
    <location>
        <begin position="7"/>
        <end position="69"/>
    </location>
</feature>
<dbReference type="Gene3D" id="1.20.5.110">
    <property type="match status" value="1"/>
</dbReference>
<keyword evidence="7 9" id="KW-0472">Membrane</keyword>
<keyword evidence="2" id="KW-0813">Transport</keyword>